<keyword evidence="2" id="KW-1185">Reference proteome</keyword>
<dbReference type="OrthoDB" id="654716at2759"/>
<reference evidence="1 2" key="1">
    <citation type="submission" date="2019-12" db="EMBL/GenBank/DDBJ databases">
        <authorList>
            <person name="Alioto T."/>
            <person name="Alioto T."/>
            <person name="Gomez Garrido J."/>
        </authorList>
    </citation>
    <scope>NUCLEOTIDE SEQUENCE [LARGE SCALE GENOMIC DNA]</scope>
</reference>
<dbReference type="Proteomes" id="UP000594638">
    <property type="component" value="Unassembled WGS sequence"/>
</dbReference>
<dbReference type="Gramene" id="OE9A045518T1">
    <property type="protein sequence ID" value="OE9A045518C1"/>
    <property type="gene ID" value="OE9A045518"/>
</dbReference>
<comment type="caution">
    <text evidence="1">The sequence shown here is derived from an EMBL/GenBank/DDBJ whole genome shotgun (WGS) entry which is preliminary data.</text>
</comment>
<name>A0A8S0TYB1_OLEEU</name>
<dbReference type="PANTHER" id="PTHR33511">
    <property type="entry name" value="OS06G0632400 PROTEIN"/>
    <property type="match status" value="1"/>
</dbReference>
<sequence>MAGNNRKIKKSSSGSAFSLLSIFKAKSSRASTSESTRDYDSVKAYKIWHSDEDRDRWVAEPGIDQKAYDFISVRKEKWKTVAVAN</sequence>
<evidence type="ECO:0000313" key="2">
    <source>
        <dbReference type="Proteomes" id="UP000594638"/>
    </source>
</evidence>
<protein>
    <submittedName>
        <fullName evidence="1">Uncharacterized protein</fullName>
    </submittedName>
</protein>
<organism evidence="1 2">
    <name type="scientific">Olea europaea subsp. europaea</name>
    <dbReference type="NCBI Taxonomy" id="158383"/>
    <lineage>
        <taxon>Eukaryota</taxon>
        <taxon>Viridiplantae</taxon>
        <taxon>Streptophyta</taxon>
        <taxon>Embryophyta</taxon>
        <taxon>Tracheophyta</taxon>
        <taxon>Spermatophyta</taxon>
        <taxon>Magnoliopsida</taxon>
        <taxon>eudicotyledons</taxon>
        <taxon>Gunneridae</taxon>
        <taxon>Pentapetalae</taxon>
        <taxon>asterids</taxon>
        <taxon>lamiids</taxon>
        <taxon>Lamiales</taxon>
        <taxon>Oleaceae</taxon>
        <taxon>Oleeae</taxon>
        <taxon>Olea</taxon>
    </lineage>
</organism>
<accession>A0A8S0TYB1</accession>
<dbReference type="AlphaFoldDB" id="A0A8S0TYB1"/>
<dbReference type="EMBL" id="CACTIH010007311">
    <property type="protein sequence ID" value="CAA3009088.1"/>
    <property type="molecule type" value="Genomic_DNA"/>
</dbReference>
<proteinExistence type="predicted"/>
<gene>
    <name evidence="1" type="ORF">OLEA9_A045518</name>
</gene>
<evidence type="ECO:0000313" key="1">
    <source>
        <dbReference type="EMBL" id="CAA3009088.1"/>
    </source>
</evidence>